<dbReference type="EMBL" id="MU839840">
    <property type="protein sequence ID" value="KAK1752263.1"/>
    <property type="molecule type" value="Genomic_DNA"/>
</dbReference>
<dbReference type="PANTHER" id="PTHR33112">
    <property type="entry name" value="DOMAIN PROTEIN, PUTATIVE-RELATED"/>
    <property type="match status" value="1"/>
</dbReference>
<evidence type="ECO:0000259" key="1">
    <source>
        <dbReference type="Pfam" id="PF06985"/>
    </source>
</evidence>
<dbReference type="InterPro" id="IPR010730">
    <property type="entry name" value="HET"/>
</dbReference>
<reference evidence="2" key="1">
    <citation type="submission" date="2023-06" db="EMBL/GenBank/DDBJ databases">
        <title>Genome-scale phylogeny and comparative genomics of the fungal order Sordariales.</title>
        <authorList>
            <consortium name="Lawrence Berkeley National Laboratory"/>
            <person name="Hensen N."/>
            <person name="Bonometti L."/>
            <person name="Westerberg I."/>
            <person name="Brannstrom I.O."/>
            <person name="Guillou S."/>
            <person name="Cros-Aarteil S."/>
            <person name="Calhoun S."/>
            <person name="Haridas S."/>
            <person name="Kuo A."/>
            <person name="Mondo S."/>
            <person name="Pangilinan J."/>
            <person name="Riley R."/>
            <person name="Labutti K."/>
            <person name="Andreopoulos B."/>
            <person name="Lipzen A."/>
            <person name="Chen C."/>
            <person name="Yanf M."/>
            <person name="Daum C."/>
            <person name="Ng V."/>
            <person name="Clum A."/>
            <person name="Steindorff A."/>
            <person name="Ohm R."/>
            <person name="Martin F."/>
            <person name="Silar P."/>
            <person name="Natvig D."/>
            <person name="Lalanne C."/>
            <person name="Gautier V."/>
            <person name="Ament-Velasquez S.L."/>
            <person name="Kruys A."/>
            <person name="Hutchinson M.I."/>
            <person name="Powell A.J."/>
            <person name="Barry K."/>
            <person name="Miller A.N."/>
            <person name="Grigoriev I.V."/>
            <person name="Debuchy R."/>
            <person name="Gladieux P."/>
            <person name="Thoren M.H."/>
            <person name="Johannesson H."/>
        </authorList>
    </citation>
    <scope>NUCLEOTIDE SEQUENCE</scope>
    <source>
        <strain evidence="2">PSN4</strain>
    </source>
</reference>
<dbReference type="AlphaFoldDB" id="A0AAJ0F6E1"/>
<gene>
    <name evidence="2" type="ORF">QBC47DRAFT_463586</name>
</gene>
<sequence>MAPGSFCSACAGITLKSLCHPDGYKHLSNAQDIFASAAGCQLCNLICEGIHQNTEIDRAQRETHVRDAINAEPIILFGRANTGDTPEDEPFDLIGIDVQVPVGDFFDIINLSLYAEPDSRAQRSGNIVGRALLRRADSPEAFSLVKDWYRTCVENHMDCRVLFANPSAHMAEDTPPPLPTRILDVGPPDGSAQPRLFVSNGATAPYAALSHCWGKHQIITTTKANFSAHRNTVPFSALSKTFQDAVTVVRQLGLRYIWIDSLCIIQDDADDWKRESAKMGRVYQDASITIAATGAKDGTAGCFIPRTFSLPRVEMPYRIDEASSSDAESMYLTLFPDRDLTSLESLEASPLGSRAWITQEWMLSRRTIHYTLGRMIWACRTLMEGEDRDHVAHMDEQRLLESVKLYGQSRDQDHEEEVAPDALEDRMGFVVDWCSLVSTYTWRKLTFESDKPAAIVGLAKEIEQGTEEVYTAGIFHPKSKQAASNNNASAMAEVWTRYLILQLFWFGKETLARPDVLATQPSWSWLSTSGPVGFHTPAQAAEPLVESMSIEVAASAADANQTSVAVVSVEARVRTVRLESYAFREYRWLEMGSTATSDLFQFHSRSTFLTGGAASIGKQVFRIFDEESRPVGWAAFDLGVVPRVPEIHVACFSVNRYNGEFDGFNVMFLSAVQPTGGRNMYERLGVGEVSREQWFDGLNHRTVVLGSP</sequence>
<dbReference type="PANTHER" id="PTHR33112:SF10">
    <property type="entry name" value="TOL"/>
    <property type="match status" value="1"/>
</dbReference>
<comment type="caution">
    <text evidence="2">The sequence shown here is derived from an EMBL/GenBank/DDBJ whole genome shotgun (WGS) entry which is preliminary data.</text>
</comment>
<protein>
    <submittedName>
        <fullName evidence="2">Heterokaryon incompatibility protein-domain-containing protein</fullName>
    </submittedName>
</protein>
<proteinExistence type="predicted"/>
<evidence type="ECO:0000313" key="2">
    <source>
        <dbReference type="EMBL" id="KAK1752263.1"/>
    </source>
</evidence>
<organism evidence="2 3">
    <name type="scientific">Echria macrotheca</name>
    <dbReference type="NCBI Taxonomy" id="438768"/>
    <lineage>
        <taxon>Eukaryota</taxon>
        <taxon>Fungi</taxon>
        <taxon>Dikarya</taxon>
        <taxon>Ascomycota</taxon>
        <taxon>Pezizomycotina</taxon>
        <taxon>Sordariomycetes</taxon>
        <taxon>Sordariomycetidae</taxon>
        <taxon>Sordariales</taxon>
        <taxon>Schizotheciaceae</taxon>
        <taxon>Echria</taxon>
    </lineage>
</organism>
<dbReference type="Proteomes" id="UP001239445">
    <property type="component" value="Unassembled WGS sequence"/>
</dbReference>
<name>A0AAJ0F6E1_9PEZI</name>
<evidence type="ECO:0000313" key="3">
    <source>
        <dbReference type="Proteomes" id="UP001239445"/>
    </source>
</evidence>
<accession>A0AAJ0F6E1</accession>
<dbReference type="Pfam" id="PF06985">
    <property type="entry name" value="HET"/>
    <property type="match status" value="1"/>
</dbReference>
<keyword evidence="3" id="KW-1185">Reference proteome</keyword>
<feature type="domain" description="Heterokaryon incompatibility" evidence="1">
    <location>
        <begin position="206"/>
        <end position="360"/>
    </location>
</feature>